<feature type="compositionally biased region" description="Low complexity" evidence="2">
    <location>
        <begin position="154"/>
        <end position="165"/>
    </location>
</feature>
<evidence type="ECO:0000256" key="1">
    <source>
        <dbReference type="ARBA" id="ARBA00022598"/>
    </source>
</evidence>
<dbReference type="AlphaFoldDB" id="A0A8H7NPT7"/>
<reference evidence="3" key="1">
    <citation type="submission" date="2020-10" db="EMBL/GenBank/DDBJ databases">
        <title>High-Quality Genome Resource of Clonostachys rosea strain S41 by Oxford Nanopore Long-Read Sequencing.</title>
        <authorList>
            <person name="Wang H."/>
        </authorList>
    </citation>
    <scope>NUCLEOTIDE SEQUENCE</scope>
    <source>
        <strain evidence="3">S41</strain>
    </source>
</reference>
<protein>
    <submittedName>
        <fullName evidence="3">Uncharacterized protein</fullName>
    </submittedName>
</protein>
<dbReference type="Proteomes" id="UP000616885">
    <property type="component" value="Unassembled WGS sequence"/>
</dbReference>
<feature type="compositionally biased region" description="Basic and acidic residues" evidence="2">
    <location>
        <begin position="89"/>
        <end position="101"/>
    </location>
</feature>
<dbReference type="GO" id="GO:0031177">
    <property type="term" value="F:phosphopantetheine binding"/>
    <property type="evidence" value="ECO:0007669"/>
    <property type="project" value="TreeGrafter"/>
</dbReference>
<dbReference type="Gene3D" id="3.30.300.30">
    <property type="match status" value="1"/>
</dbReference>
<keyword evidence="1" id="KW-0436">Ligase</keyword>
<dbReference type="GO" id="GO:0043041">
    <property type="term" value="P:amino acid activation for nonribosomal peptide biosynthetic process"/>
    <property type="evidence" value="ECO:0007669"/>
    <property type="project" value="TreeGrafter"/>
</dbReference>
<feature type="compositionally biased region" description="Basic residues" evidence="2">
    <location>
        <begin position="21"/>
        <end position="33"/>
    </location>
</feature>
<feature type="compositionally biased region" description="Basic residues" evidence="2">
    <location>
        <begin position="102"/>
        <end position="138"/>
    </location>
</feature>
<dbReference type="PANTHER" id="PTHR45527">
    <property type="entry name" value="NONRIBOSOMAL PEPTIDE SYNTHETASE"/>
    <property type="match status" value="1"/>
</dbReference>
<feature type="compositionally biased region" description="Basic residues" evidence="2">
    <location>
        <begin position="166"/>
        <end position="177"/>
    </location>
</feature>
<feature type="compositionally biased region" description="Basic residues" evidence="2">
    <location>
        <begin position="53"/>
        <end position="63"/>
    </location>
</feature>
<dbReference type="GO" id="GO:0044550">
    <property type="term" value="P:secondary metabolite biosynthetic process"/>
    <property type="evidence" value="ECO:0007669"/>
    <property type="project" value="TreeGrafter"/>
</dbReference>
<evidence type="ECO:0000313" key="3">
    <source>
        <dbReference type="EMBL" id="KAF9760037.1"/>
    </source>
</evidence>
<accession>A0A8H7NPT7</accession>
<proteinExistence type="predicted"/>
<dbReference type="EMBL" id="JADCTT010000001">
    <property type="protein sequence ID" value="KAF9760037.1"/>
    <property type="molecule type" value="Genomic_DNA"/>
</dbReference>
<dbReference type="GO" id="GO:0016874">
    <property type="term" value="F:ligase activity"/>
    <property type="evidence" value="ECO:0007669"/>
    <property type="project" value="UniProtKB-KW"/>
</dbReference>
<evidence type="ECO:0000313" key="4">
    <source>
        <dbReference type="Proteomes" id="UP000616885"/>
    </source>
</evidence>
<organism evidence="3 4">
    <name type="scientific">Bionectria ochroleuca</name>
    <name type="common">Gliocladium roseum</name>
    <dbReference type="NCBI Taxonomy" id="29856"/>
    <lineage>
        <taxon>Eukaryota</taxon>
        <taxon>Fungi</taxon>
        <taxon>Dikarya</taxon>
        <taxon>Ascomycota</taxon>
        <taxon>Pezizomycotina</taxon>
        <taxon>Sordariomycetes</taxon>
        <taxon>Hypocreomycetidae</taxon>
        <taxon>Hypocreales</taxon>
        <taxon>Bionectriaceae</taxon>
        <taxon>Clonostachys</taxon>
    </lineage>
</organism>
<sequence length="348" mass="37665">MKRKRWQKIPGETSKGSPGKAGKKNPGRARKKTPGATGKESPARTGNKSPGKTGKKCSIKRPAKNASAKADQQEQLNEEGLSQSSSQNTDKEDSNKEDSRKKTPGKNKTAAKKGPPKGVSRKGLAKTPARKASAKKASGKQSPTKASSRELSTKKTPAKIPSAKKSPAKKVPAKKASTKALAKKEVVKLSVKLGGQRVELGEAQRHLRATMTDATDVRAYVAALSDVDSGPVLVTFCVVDGAKCFKDRFFVPGDSSMLRRFGKHRSTLRDVLPKHMIPSFVISLARVLLTSNGKTNHRALRSEESRRPRSEPFAYDTDTEATTANSGANLVAEDDGFYFEGRANFRWH</sequence>
<feature type="region of interest" description="Disordered" evidence="2">
    <location>
        <begin position="1"/>
        <end position="177"/>
    </location>
</feature>
<dbReference type="GO" id="GO:0005737">
    <property type="term" value="C:cytoplasm"/>
    <property type="evidence" value="ECO:0007669"/>
    <property type="project" value="TreeGrafter"/>
</dbReference>
<dbReference type="SUPFAM" id="SSF56801">
    <property type="entry name" value="Acetyl-CoA synthetase-like"/>
    <property type="match status" value="1"/>
</dbReference>
<dbReference type="InterPro" id="IPR045851">
    <property type="entry name" value="AMP-bd_C_sf"/>
</dbReference>
<dbReference type="PANTHER" id="PTHR45527:SF3">
    <property type="entry name" value="SIDEROPHORE SYNTHETASE (EUROFUNG)"/>
    <property type="match status" value="1"/>
</dbReference>
<comment type="caution">
    <text evidence="3">The sequence shown here is derived from an EMBL/GenBank/DDBJ whole genome shotgun (WGS) entry which is preliminary data.</text>
</comment>
<name>A0A8H7NPT7_BIOOC</name>
<gene>
    <name evidence="3" type="ORF">IM811_001731</name>
</gene>
<evidence type="ECO:0000256" key="2">
    <source>
        <dbReference type="SAM" id="MobiDB-lite"/>
    </source>
</evidence>